<gene>
    <name evidence="18" type="primary">hpt</name>
    <name evidence="18" type="ORF">HMP0721_1150</name>
</gene>
<keyword evidence="10 16" id="KW-0479">Metal-binding</keyword>
<keyword evidence="13 16" id="KW-0460">Magnesium</keyword>
<keyword evidence="8 16" id="KW-0328">Glycosyltransferase</keyword>
<comment type="pathway">
    <text evidence="5">Purine metabolism; GMP biosynthesis via salvage pathway; GMP from guanine: step 1/1.</text>
</comment>
<feature type="domain" description="Phosphoribosyltransferase" evidence="17">
    <location>
        <begin position="13"/>
        <end position="159"/>
    </location>
</feature>
<evidence type="ECO:0000256" key="11">
    <source>
        <dbReference type="ARBA" id="ARBA00022726"/>
    </source>
</evidence>
<evidence type="ECO:0000313" key="18">
    <source>
        <dbReference type="EMBL" id="EFV01757.1"/>
    </source>
</evidence>
<dbReference type="GO" id="GO:0004422">
    <property type="term" value="F:hypoxanthine phosphoribosyltransferase activity"/>
    <property type="evidence" value="ECO:0007669"/>
    <property type="project" value="InterPro"/>
</dbReference>
<protein>
    <recommendedName>
        <fullName evidence="16">Hypoxanthine phosphoribosyltransferase</fullName>
        <ecNumber evidence="16">2.4.2.8</ecNumber>
    </recommendedName>
</protein>
<dbReference type="Proteomes" id="UP000004754">
    <property type="component" value="Unassembled WGS sequence"/>
</dbReference>
<dbReference type="GO" id="GO:0006178">
    <property type="term" value="P:guanine salvage"/>
    <property type="evidence" value="ECO:0007669"/>
    <property type="project" value="TreeGrafter"/>
</dbReference>
<organism evidence="18 19">
    <name type="scientific">Pseudoramibacter alactolyticus ATCC 23263</name>
    <dbReference type="NCBI Taxonomy" id="887929"/>
    <lineage>
        <taxon>Bacteria</taxon>
        <taxon>Bacillati</taxon>
        <taxon>Bacillota</taxon>
        <taxon>Clostridia</taxon>
        <taxon>Eubacteriales</taxon>
        <taxon>Eubacteriaceae</taxon>
        <taxon>Pseudoramibacter</taxon>
    </lineage>
</organism>
<dbReference type="GO" id="GO:0046100">
    <property type="term" value="P:hypoxanthine metabolic process"/>
    <property type="evidence" value="ECO:0007669"/>
    <property type="project" value="TreeGrafter"/>
</dbReference>
<dbReference type="EMBL" id="AEQN01000016">
    <property type="protein sequence ID" value="EFV01757.1"/>
    <property type="molecule type" value="Genomic_DNA"/>
</dbReference>
<dbReference type="HOGENOM" id="CLU_073615_0_0_9"/>
<evidence type="ECO:0000256" key="5">
    <source>
        <dbReference type="ARBA" id="ARBA00004676"/>
    </source>
</evidence>
<dbReference type="GO" id="GO:0000287">
    <property type="term" value="F:magnesium ion binding"/>
    <property type="evidence" value="ECO:0007669"/>
    <property type="project" value="TreeGrafter"/>
</dbReference>
<sequence>MLADIEKVLLTEEQLRTRIRELGRNITADYRDKPLLALCILRGSFVFFADLVRSVGIPVEVAFMHAASYFADTQSSGEVQLPDEAMLAVGGKNVLIVEDIVDSGRTLNALKETLLGKNVSSLKIATLLDKPERRVVDIDVDYCGFQVPDEFVVGYGLDYNQRYRNLPYIGILKREIYN</sequence>
<evidence type="ECO:0000256" key="7">
    <source>
        <dbReference type="ARBA" id="ARBA00022490"/>
    </source>
</evidence>
<dbReference type="Gene3D" id="3.40.50.2020">
    <property type="match status" value="1"/>
</dbReference>
<reference evidence="18 19" key="1">
    <citation type="submission" date="2010-12" db="EMBL/GenBank/DDBJ databases">
        <authorList>
            <person name="Muzny D."/>
            <person name="Qin X."/>
            <person name="Deng J."/>
            <person name="Jiang H."/>
            <person name="Liu Y."/>
            <person name="Qu J."/>
            <person name="Song X.-Z."/>
            <person name="Zhang L."/>
            <person name="Thornton R."/>
            <person name="Coyle M."/>
            <person name="Francisco L."/>
            <person name="Jackson L."/>
            <person name="Javaid M."/>
            <person name="Korchina V."/>
            <person name="Kovar C."/>
            <person name="Mata R."/>
            <person name="Mathew T."/>
            <person name="Ngo R."/>
            <person name="Nguyen L."/>
            <person name="Nguyen N."/>
            <person name="Okwuonu G."/>
            <person name="Ongeri F."/>
            <person name="Pham C."/>
            <person name="Simmons D."/>
            <person name="Wilczek-Boney K."/>
            <person name="Hale W."/>
            <person name="Jakkamsetti A."/>
            <person name="Pham P."/>
            <person name="Ruth R."/>
            <person name="San Lucas F."/>
            <person name="Warren J."/>
            <person name="Zhang J."/>
            <person name="Zhao Z."/>
            <person name="Zhou C."/>
            <person name="Zhu D."/>
            <person name="Lee S."/>
            <person name="Bess C."/>
            <person name="Blankenburg K."/>
            <person name="Forbes L."/>
            <person name="Fu Q."/>
            <person name="Gubbala S."/>
            <person name="Hirani K."/>
            <person name="Jayaseelan J.C."/>
            <person name="Lara F."/>
            <person name="Munidasa M."/>
            <person name="Palculict T."/>
            <person name="Patil S."/>
            <person name="Pu L.-L."/>
            <person name="Saada N."/>
            <person name="Tang L."/>
            <person name="Weissenberger G."/>
            <person name="Zhu Y."/>
            <person name="Hemphill L."/>
            <person name="Shang Y."/>
            <person name="Youmans B."/>
            <person name="Ayvaz T."/>
            <person name="Ross M."/>
            <person name="Santibanez J."/>
            <person name="Aqrawi P."/>
            <person name="Gross S."/>
            <person name="Joshi V."/>
            <person name="Fowler G."/>
            <person name="Nazareth L."/>
            <person name="Reid J."/>
            <person name="Worley K."/>
            <person name="Petrosino J."/>
            <person name="Highlander S."/>
            <person name="Gibbs R."/>
        </authorList>
    </citation>
    <scope>NUCLEOTIDE SEQUENCE [LARGE SCALE GENOMIC DNA]</scope>
    <source>
        <strain evidence="18 19">ATCC 23263</strain>
    </source>
</reference>
<dbReference type="PANTHER" id="PTHR43340:SF1">
    <property type="entry name" value="HYPOXANTHINE PHOSPHORIBOSYLTRANSFERASE"/>
    <property type="match status" value="1"/>
</dbReference>
<dbReference type="NCBIfam" id="TIGR01203">
    <property type="entry name" value="HGPRTase"/>
    <property type="match status" value="1"/>
</dbReference>
<evidence type="ECO:0000256" key="1">
    <source>
        <dbReference type="ARBA" id="ARBA00001946"/>
    </source>
</evidence>
<evidence type="ECO:0000256" key="8">
    <source>
        <dbReference type="ARBA" id="ARBA00022676"/>
    </source>
</evidence>
<evidence type="ECO:0000259" key="17">
    <source>
        <dbReference type="Pfam" id="PF00156"/>
    </source>
</evidence>
<evidence type="ECO:0000256" key="16">
    <source>
        <dbReference type="RuleBase" id="RU364099"/>
    </source>
</evidence>
<dbReference type="GO" id="GO:0000166">
    <property type="term" value="F:nucleotide binding"/>
    <property type="evidence" value="ECO:0007669"/>
    <property type="project" value="UniProtKB-KW"/>
</dbReference>
<evidence type="ECO:0000256" key="9">
    <source>
        <dbReference type="ARBA" id="ARBA00022679"/>
    </source>
</evidence>
<evidence type="ECO:0000256" key="10">
    <source>
        <dbReference type="ARBA" id="ARBA00022723"/>
    </source>
</evidence>
<evidence type="ECO:0000256" key="12">
    <source>
        <dbReference type="ARBA" id="ARBA00022741"/>
    </source>
</evidence>
<evidence type="ECO:0000256" key="2">
    <source>
        <dbReference type="ARBA" id="ARBA00002049"/>
    </source>
</evidence>
<dbReference type="GO" id="GO:0032263">
    <property type="term" value="P:GMP salvage"/>
    <property type="evidence" value="ECO:0007669"/>
    <property type="project" value="TreeGrafter"/>
</dbReference>
<dbReference type="GO" id="GO:0005829">
    <property type="term" value="C:cytosol"/>
    <property type="evidence" value="ECO:0007669"/>
    <property type="project" value="TreeGrafter"/>
</dbReference>
<dbReference type="GO" id="GO:0032264">
    <property type="term" value="P:IMP salvage"/>
    <property type="evidence" value="ECO:0007669"/>
    <property type="project" value="UniProtKB-UniPathway"/>
</dbReference>
<dbReference type="CDD" id="cd06223">
    <property type="entry name" value="PRTases_typeI"/>
    <property type="match status" value="1"/>
</dbReference>
<evidence type="ECO:0000256" key="4">
    <source>
        <dbReference type="ARBA" id="ARBA00004669"/>
    </source>
</evidence>
<evidence type="ECO:0000256" key="6">
    <source>
        <dbReference type="ARBA" id="ARBA00008391"/>
    </source>
</evidence>
<dbReference type="PANTHER" id="PTHR43340">
    <property type="entry name" value="HYPOXANTHINE-GUANINE PHOSPHORIBOSYLTRANSFERASE"/>
    <property type="match status" value="1"/>
</dbReference>
<comment type="caution">
    <text evidence="18">The sequence shown here is derived from an EMBL/GenBank/DDBJ whole genome shotgun (WGS) entry which is preliminary data.</text>
</comment>
<dbReference type="SUPFAM" id="SSF53271">
    <property type="entry name" value="PRTase-like"/>
    <property type="match status" value="1"/>
</dbReference>
<evidence type="ECO:0000313" key="19">
    <source>
        <dbReference type="Proteomes" id="UP000004754"/>
    </source>
</evidence>
<dbReference type="FunFam" id="3.40.50.2020:FF:000006">
    <property type="entry name" value="Hypoxanthine phosphoribosyltransferase"/>
    <property type="match status" value="1"/>
</dbReference>
<comment type="function">
    <text evidence="2">Purine salvage pathway enzyme that catalyzes the transfer of the ribosyl-5-phosphate group from 5-phospho-alpha-D-ribose 1-diphosphate (PRPP) to the N9 position of the 6-oxopurines hypoxanthine and guanine to form the corresponding ribonucleotides IMP (inosine 5'-monophosphate) and GMP (guanosine 5'-monophosphate), with the release of PPi.</text>
</comment>
<dbReference type="InterPro" id="IPR005904">
    <property type="entry name" value="Hxn_phspho_trans"/>
</dbReference>
<comment type="catalytic activity">
    <reaction evidence="15">
        <text>IMP + diphosphate = hypoxanthine + 5-phospho-alpha-D-ribose 1-diphosphate</text>
        <dbReference type="Rhea" id="RHEA:17973"/>
        <dbReference type="ChEBI" id="CHEBI:17368"/>
        <dbReference type="ChEBI" id="CHEBI:33019"/>
        <dbReference type="ChEBI" id="CHEBI:58017"/>
        <dbReference type="ChEBI" id="CHEBI:58053"/>
        <dbReference type="EC" id="2.4.2.8"/>
    </reaction>
    <physiologicalReaction direction="right-to-left" evidence="15">
        <dbReference type="Rhea" id="RHEA:17975"/>
    </physiologicalReaction>
</comment>
<comment type="catalytic activity">
    <reaction evidence="14">
        <text>GMP + diphosphate = guanine + 5-phospho-alpha-D-ribose 1-diphosphate</text>
        <dbReference type="Rhea" id="RHEA:25424"/>
        <dbReference type="ChEBI" id="CHEBI:16235"/>
        <dbReference type="ChEBI" id="CHEBI:33019"/>
        <dbReference type="ChEBI" id="CHEBI:58017"/>
        <dbReference type="ChEBI" id="CHEBI:58115"/>
        <dbReference type="EC" id="2.4.2.8"/>
    </reaction>
    <physiologicalReaction direction="right-to-left" evidence="14">
        <dbReference type="Rhea" id="RHEA:25426"/>
    </physiologicalReaction>
</comment>
<comment type="similarity">
    <text evidence="6 16">Belongs to the purine/pyrimidine phosphoribosyltransferase family.</text>
</comment>
<name>E6MGL7_9FIRM</name>
<comment type="cofactor">
    <cofactor evidence="1 16">
        <name>Mg(2+)</name>
        <dbReference type="ChEBI" id="CHEBI:18420"/>
    </cofactor>
</comment>
<accession>E6MGL7</accession>
<dbReference type="UniPathway" id="UPA00591">
    <property type="reaction ID" value="UER00648"/>
</dbReference>
<comment type="pathway">
    <text evidence="4 16">Purine metabolism; IMP biosynthesis via salvage pathway; IMP from hypoxanthine: step 1/1.</text>
</comment>
<dbReference type="InterPro" id="IPR029057">
    <property type="entry name" value="PRTase-like"/>
</dbReference>
<evidence type="ECO:0000256" key="15">
    <source>
        <dbReference type="ARBA" id="ARBA00049402"/>
    </source>
</evidence>
<dbReference type="EC" id="2.4.2.8" evidence="16"/>
<keyword evidence="7 16" id="KW-0963">Cytoplasm</keyword>
<dbReference type="STRING" id="887929.HMP0721_1150"/>
<dbReference type="GO" id="GO:0052657">
    <property type="term" value="F:guanine phosphoribosyltransferase activity"/>
    <property type="evidence" value="ECO:0007669"/>
    <property type="project" value="UniProtKB-ARBA"/>
</dbReference>
<keyword evidence="11 16" id="KW-0660">Purine salvage</keyword>
<keyword evidence="12 16" id="KW-0547">Nucleotide-binding</keyword>
<evidence type="ECO:0000256" key="14">
    <source>
        <dbReference type="ARBA" id="ARBA00048811"/>
    </source>
</evidence>
<dbReference type="GO" id="GO:0006166">
    <property type="term" value="P:purine ribonucleoside salvage"/>
    <property type="evidence" value="ECO:0007669"/>
    <property type="project" value="UniProtKB-KW"/>
</dbReference>
<evidence type="ECO:0000256" key="3">
    <source>
        <dbReference type="ARBA" id="ARBA00004496"/>
    </source>
</evidence>
<proteinExistence type="inferred from homology"/>
<evidence type="ECO:0000256" key="13">
    <source>
        <dbReference type="ARBA" id="ARBA00022842"/>
    </source>
</evidence>
<keyword evidence="19" id="KW-1185">Reference proteome</keyword>
<dbReference type="eggNOG" id="COG0634">
    <property type="taxonomic scope" value="Bacteria"/>
</dbReference>
<dbReference type="OrthoDB" id="9802824at2"/>
<comment type="subcellular location">
    <subcellularLocation>
        <location evidence="3 16">Cytoplasm</location>
    </subcellularLocation>
</comment>
<dbReference type="AlphaFoldDB" id="E6MGL7"/>
<dbReference type="InterPro" id="IPR050408">
    <property type="entry name" value="HGPRT"/>
</dbReference>
<dbReference type="InterPro" id="IPR000836">
    <property type="entry name" value="PRTase_dom"/>
</dbReference>
<dbReference type="RefSeq" id="WP_006598574.1">
    <property type="nucleotide sequence ID" value="NZ_GL622359.1"/>
</dbReference>
<dbReference type="Pfam" id="PF00156">
    <property type="entry name" value="Pribosyltran"/>
    <property type="match status" value="1"/>
</dbReference>
<keyword evidence="9 16" id="KW-0808">Transferase</keyword>